<dbReference type="InterPro" id="IPR005944">
    <property type="entry name" value="Pro_iminopeptidase"/>
</dbReference>
<dbReference type="PANTHER" id="PTHR43722">
    <property type="entry name" value="PROLINE IMINOPEPTIDASE"/>
    <property type="match status" value="1"/>
</dbReference>
<dbReference type="Pfam" id="PF08386">
    <property type="entry name" value="Abhydrolase_4"/>
    <property type="match status" value="1"/>
</dbReference>
<feature type="compositionally biased region" description="Low complexity" evidence="1">
    <location>
        <begin position="22"/>
        <end position="31"/>
    </location>
</feature>
<dbReference type="InterPro" id="IPR000073">
    <property type="entry name" value="AB_hydrolase_1"/>
</dbReference>
<keyword evidence="5" id="KW-1185">Reference proteome</keyword>
<dbReference type="Proteomes" id="UP001501578">
    <property type="component" value="Unassembled WGS sequence"/>
</dbReference>
<dbReference type="Pfam" id="PF00561">
    <property type="entry name" value="Abhydrolase_1"/>
    <property type="match status" value="1"/>
</dbReference>
<feature type="region of interest" description="Disordered" evidence="1">
    <location>
        <begin position="1"/>
        <end position="65"/>
    </location>
</feature>
<feature type="compositionally biased region" description="Pro residues" evidence="1">
    <location>
        <begin position="32"/>
        <end position="45"/>
    </location>
</feature>
<protein>
    <submittedName>
        <fullName evidence="4">Uncharacterized protein</fullName>
    </submittedName>
</protein>
<gene>
    <name evidence="4" type="ORF">GCM10009560_43950</name>
</gene>
<evidence type="ECO:0000259" key="3">
    <source>
        <dbReference type="Pfam" id="PF08386"/>
    </source>
</evidence>
<dbReference type="SUPFAM" id="SSF53474">
    <property type="entry name" value="alpha/beta-Hydrolases"/>
    <property type="match status" value="1"/>
</dbReference>
<organism evidence="4 5">
    <name type="scientific">Nonomuraea longicatena</name>
    <dbReference type="NCBI Taxonomy" id="83682"/>
    <lineage>
        <taxon>Bacteria</taxon>
        <taxon>Bacillati</taxon>
        <taxon>Actinomycetota</taxon>
        <taxon>Actinomycetes</taxon>
        <taxon>Streptosporangiales</taxon>
        <taxon>Streptosporangiaceae</taxon>
        <taxon>Nonomuraea</taxon>
    </lineage>
</organism>
<dbReference type="Gene3D" id="3.40.50.1820">
    <property type="entry name" value="alpha/beta hydrolase"/>
    <property type="match status" value="1"/>
</dbReference>
<dbReference type="PANTHER" id="PTHR43722:SF1">
    <property type="entry name" value="PROLINE IMINOPEPTIDASE"/>
    <property type="match status" value="1"/>
</dbReference>
<comment type="caution">
    <text evidence="4">The sequence shown here is derived from an EMBL/GenBank/DDBJ whole genome shotgun (WGS) entry which is preliminary data.</text>
</comment>
<evidence type="ECO:0000313" key="5">
    <source>
        <dbReference type="Proteomes" id="UP001501578"/>
    </source>
</evidence>
<feature type="domain" description="Peptidase S33 tripeptidyl aminopeptidase-like C-terminal" evidence="3">
    <location>
        <begin position="427"/>
        <end position="515"/>
    </location>
</feature>
<sequence length="532" mass="56636">MALNTSLSVLTPTVPPPPAPPQQQQQHVLPYPLSPEPFPLPPNLRPPANATEHAPRTEGPDWCPTVPGRRVQCGTRPRPLVHGKPELGTIDVAYALVRRTNESAPATNTVMVNPGGPGGAALDLAQWYDGLLASLRTDHDLLLIDPRGIGRSSPVSCGLGNYLLADRPQQRTMVADCAAALGPRAAGYTSAATADDFNAVRKHLGIAKVVLYGQSYGTYLMPIYAERHPRTVRSIVLSAAYPVTFDPFGAPSARAIGNSLRLVCERSAACDGNTAVEDLRTVNARLRAQPIDTTITVGGHPRTFRLTETFLAQALTFAASSGVGALPDQVLLIGRLPALLHQAARGETTPLKNELTALVQGFADLQHDQSHTITVVCNDYTRPWSVEAPLRKRWQQFDRALAKTAPGAFDTFSAQSFALSAPDGGDLCIEWPEEGTARPYKLTRPLPDVPTLVVSGDLDNNTAAENSRLSAAQFPRAQFLSVPNTGHGAEMDSTGCGAALVSGFIRDGRLGDTSCLAAIPPLKVNPVGPPTQ</sequence>
<evidence type="ECO:0000259" key="2">
    <source>
        <dbReference type="Pfam" id="PF00561"/>
    </source>
</evidence>
<feature type="domain" description="AB hydrolase-1" evidence="2">
    <location>
        <begin position="109"/>
        <end position="245"/>
    </location>
</feature>
<dbReference type="EMBL" id="BAAAHQ010000023">
    <property type="protein sequence ID" value="GAA0935705.1"/>
    <property type="molecule type" value="Genomic_DNA"/>
</dbReference>
<reference evidence="4 5" key="1">
    <citation type="journal article" date="2019" name="Int. J. Syst. Evol. Microbiol.">
        <title>The Global Catalogue of Microorganisms (GCM) 10K type strain sequencing project: providing services to taxonomists for standard genome sequencing and annotation.</title>
        <authorList>
            <consortium name="The Broad Institute Genomics Platform"/>
            <consortium name="The Broad Institute Genome Sequencing Center for Infectious Disease"/>
            <person name="Wu L."/>
            <person name="Ma J."/>
        </authorList>
    </citation>
    <scope>NUCLEOTIDE SEQUENCE [LARGE SCALE GENOMIC DNA]</scope>
    <source>
        <strain evidence="4 5">JCM 11136</strain>
    </source>
</reference>
<dbReference type="InterPro" id="IPR029058">
    <property type="entry name" value="AB_hydrolase_fold"/>
</dbReference>
<dbReference type="InterPro" id="IPR013595">
    <property type="entry name" value="Pept_S33_TAP-like_C"/>
</dbReference>
<evidence type="ECO:0000256" key="1">
    <source>
        <dbReference type="SAM" id="MobiDB-lite"/>
    </source>
</evidence>
<evidence type="ECO:0000313" key="4">
    <source>
        <dbReference type="EMBL" id="GAA0935705.1"/>
    </source>
</evidence>
<name>A0ABN1Q0H8_9ACTN</name>
<accession>A0ABN1Q0H8</accession>
<proteinExistence type="predicted"/>